<dbReference type="PROSITE" id="PS00059">
    <property type="entry name" value="ADH_ZINC"/>
    <property type="match status" value="1"/>
</dbReference>
<dbReference type="InterPro" id="IPR002328">
    <property type="entry name" value="ADH_Zn_CS"/>
</dbReference>
<dbReference type="STRING" id="1447883.A0A2B7YGT5"/>
<dbReference type="SUPFAM" id="SSF51735">
    <property type="entry name" value="NAD(P)-binding Rossmann-fold domains"/>
    <property type="match status" value="1"/>
</dbReference>
<dbReference type="InterPro" id="IPR036291">
    <property type="entry name" value="NAD(P)-bd_dom_sf"/>
</dbReference>
<evidence type="ECO:0000256" key="1">
    <source>
        <dbReference type="ARBA" id="ARBA00001947"/>
    </source>
</evidence>
<evidence type="ECO:0000256" key="6">
    <source>
        <dbReference type="ARBA" id="ARBA00023027"/>
    </source>
</evidence>
<evidence type="ECO:0000256" key="4">
    <source>
        <dbReference type="ARBA" id="ARBA00022833"/>
    </source>
</evidence>
<dbReference type="SMART" id="SM00829">
    <property type="entry name" value="PKS_ER"/>
    <property type="match status" value="1"/>
</dbReference>
<keyword evidence="3 7" id="KW-0479">Metal-binding</keyword>
<dbReference type="OrthoDB" id="1879366at2759"/>
<reference evidence="9 10" key="1">
    <citation type="submission" date="2017-10" db="EMBL/GenBank/DDBJ databases">
        <title>Comparative genomics in systemic dimorphic fungi from Ajellomycetaceae.</title>
        <authorList>
            <person name="Munoz J.F."/>
            <person name="Mcewen J.G."/>
            <person name="Clay O.K."/>
            <person name="Cuomo C.A."/>
        </authorList>
    </citation>
    <scope>NUCLEOTIDE SEQUENCE [LARGE SCALE GENOMIC DNA]</scope>
    <source>
        <strain evidence="9 10">UAMH7299</strain>
    </source>
</reference>
<comment type="cofactor">
    <cofactor evidence="1 7">
        <name>Zn(2+)</name>
        <dbReference type="ChEBI" id="CHEBI:29105"/>
    </cofactor>
</comment>
<dbReference type="Proteomes" id="UP000224634">
    <property type="component" value="Unassembled WGS sequence"/>
</dbReference>
<evidence type="ECO:0000313" key="10">
    <source>
        <dbReference type="Proteomes" id="UP000224634"/>
    </source>
</evidence>
<dbReference type="GO" id="GO:0005737">
    <property type="term" value="C:cytoplasm"/>
    <property type="evidence" value="ECO:0007669"/>
    <property type="project" value="TreeGrafter"/>
</dbReference>
<dbReference type="EMBL" id="PDNA01000042">
    <property type="protein sequence ID" value="PGH20092.1"/>
    <property type="molecule type" value="Genomic_DNA"/>
</dbReference>
<dbReference type="InterPro" id="IPR011032">
    <property type="entry name" value="GroES-like_sf"/>
</dbReference>
<proteinExistence type="inferred from homology"/>
<evidence type="ECO:0000256" key="5">
    <source>
        <dbReference type="ARBA" id="ARBA00023002"/>
    </source>
</evidence>
<keyword evidence="10" id="KW-1185">Reference proteome</keyword>
<name>A0A2B7YGT5_POLH7</name>
<keyword evidence="5" id="KW-0560">Oxidoreductase</keyword>
<dbReference type="CDD" id="cd08297">
    <property type="entry name" value="CAD3"/>
    <property type="match status" value="1"/>
</dbReference>
<protein>
    <recommendedName>
        <fullName evidence="8">Enoyl reductase (ER) domain-containing protein</fullName>
    </recommendedName>
</protein>
<dbReference type="InterPro" id="IPR013154">
    <property type="entry name" value="ADH-like_N"/>
</dbReference>
<dbReference type="FunFam" id="3.40.50.720:FF:000039">
    <property type="entry name" value="Alcohol dehydrogenase AdhP"/>
    <property type="match status" value="1"/>
</dbReference>
<evidence type="ECO:0000256" key="7">
    <source>
        <dbReference type="RuleBase" id="RU361277"/>
    </source>
</evidence>
<dbReference type="PANTHER" id="PTHR42940">
    <property type="entry name" value="ALCOHOL DEHYDROGENASE 1-RELATED"/>
    <property type="match status" value="1"/>
</dbReference>
<dbReference type="GO" id="GO:0008270">
    <property type="term" value="F:zinc ion binding"/>
    <property type="evidence" value="ECO:0007669"/>
    <property type="project" value="InterPro"/>
</dbReference>
<accession>A0A2B7YGT5</accession>
<evidence type="ECO:0000256" key="3">
    <source>
        <dbReference type="ARBA" id="ARBA00022723"/>
    </source>
</evidence>
<keyword evidence="6" id="KW-0520">NAD</keyword>
<dbReference type="SUPFAM" id="SSF50129">
    <property type="entry name" value="GroES-like"/>
    <property type="match status" value="1"/>
</dbReference>
<dbReference type="Gene3D" id="3.40.50.720">
    <property type="entry name" value="NAD(P)-binding Rossmann-like Domain"/>
    <property type="match status" value="1"/>
</dbReference>
<comment type="caution">
    <text evidence="9">The sequence shown here is derived from an EMBL/GenBank/DDBJ whole genome shotgun (WGS) entry which is preliminary data.</text>
</comment>
<dbReference type="InterPro" id="IPR013149">
    <property type="entry name" value="ADH-like_C"/>
</dbReference>
<dbReference type="Pfam" id="PF00107">
    <property type="entry name" value="ADH_zinc_N"/>
    <property type="match status" value="1"/>
</dbReference>
<evidence type="ECO:0000313" key="9">
    <source>
        <dbReference type="EMBL" id="PGH20092.1"/>
    </source>
</evidence>
<evidence type="ECO:0000259" key="8">
    <source>
        <dbReference type="SMART" id="SM00829"/>
    </source>
</evidence>
<comment type="similarity">
    <text evidence="2 7">Belongs to the zinc-containing alcohol dehydrogenase family.</text>
</comment>
<dbReference type="Gene3D" id="3.90.180.10">
    <property type="entry name" value="Medium-chain alcohol dehydrogenases, catalytic domain"/>
    <property type="match status" value="1"/>
</dbReference>
<keyword evidence="4 7" id="KW-0862">Zinc</keyword>
<dbReference type="AlphaFoldDB" id="A0A2B7YGT5"/>
<gene>
    <name evidence="9" type="ORF">AJ80_03660</name>
</gene>
<dbReference type="PANTHER" id="PTHR42940:SF5">
    <property type="entry name" value="ALCOHOL DEHYDROGENASE 2"/>
    <property type="match status" value="1"/>
</dbReference>
<dbReference type="Pfam" id="PF08240">
    <property type="entry name" value="ADH_N"/>
    <property type="match status" value="1"/>
</dbReference>
<organism evidence="9 10">
    <name type="scientific">Polytolypa hystricis (strain UAMH7299)</name>
    <dbReference type="NCBI Taxonomy" id="1447883"/>
    <lineage>
        <taxon>Eukaryota</taxon>
        <taxon>Fungi</taxon>
        <taxon>Dikarya</taxon>
        <taxon>Ascomycota</taxon>
        <taxon>Pezizomycotina</taxon>
        <taxon>Eurotiomycetes</taxon>
        <taxon>Eurotiomycetidae</taxon>
        <taxon>Onygenales</taxon>
        <taxon>Onygenales incertae sedis</taxon>
        <taxon>Polytolypa</taxon>
    </lineage>
</organism>
<sequence length="374" mass="39651">MDAIQDKVNKAIIYSEPGTSATEVIELPLEAPGPGQVLVRMHVLRIPPFQHPKEMLYSGVCHTDYSICTNAWKVPVMVAKGQIGGHEGIGEVVVCGPGVSHPTIGSKVGVKYIASACLSCRYCLLGMESNCVAAKLSGSFHPGTFQQYCVAAANYVTVLPEGVPDDELAGLAPIMCAGITVYTGLKHGNLRPGDWVAVSGAGGGLGHLAIQYAKALGCRVVALDVAEKNLLCTDAGADEFVDVFGFTQDTDLCRHVRETTGGGPRAALVCSSSNTAYSQAIQYLDTTGTLVCLGIPEGQQVPIQGASVALLVSRQLRIIGSKVGNRLDANECVYMAARGAVKCHYQLRKMNELTQVFNDMEEGKILGRVVIDLR</sequence>
<evidence type="ECO:0000256" key="2">
    <source>
        <dbReference type="ARBA" id="ARBA00008072"/>
    </source>
</evidence>
<feature type="domain" description="Enoyl reductase (ER)" evidence="8">
    <location>
        <begin position="18"/>
        <end position="371"/>
    </location>
</feature>
<dbReference type="GO" id="GO:0004022">
    <property type="term" value="F:alcohol dehydrogenase (NAD+) activity"/>
    <property type="evidence" value="ECO:0007669"/>
    <property type="project" value="TreeGrafter"/>
</dbReference>
<dbReference type="InterPro" id="IPR020843">
    <property type="entry name" value="ER"/>
</dbReference>